<dbReference type="AlphaFoldDB" id="A0A1Y1VAJ1"/>
<name>A0A1Y1VAJ1_9FUNG</name>
<evidence type="ECO:0000259" key="1">
    <source>
        <dbReference type="SMART" id="SM00148"/>
    </source>
</evidence>
<organism evidence="2 3">
    <name type="scientific">Piromyces finnis</name>
    <dbReference type="NCBI Taxonomy" id="1754191"/>
    <lineage>
        <taxon>Eukaryota</taxon>
        <taxon>Fungi</taxon>
        <taxon>Fungi incertae sedis</taxon>
        <taxon>Chytridiomycota</taxon>
        <taxon>Chytridiomycota incertae sedis</taxon>
        <taxon>Neocallimastigomycetes</taxon>
        <taxon>Neocallimastigales</taxon>
        <taxon>Neocallimastigaceae</taxon>
        <taxon>Piromyces</taxon>
    </lineage>
</organism>
<dbReference type="SUPFAM" id="SSF51695">
    <property type="entry name" value="PLC-like phosphodiesterases"/>
    <property type="match status" value="1"/>
</dbReference>
<protein>
    <recommendedName>
        <fullName evidence="1">Phosphatidylinositol-specific phospholipase C X domain-containing protein</fullName>
    </recommendedName>
</protein>
<dbReference type="InterPro" id="IPR000909">
    <property type="entry name" value="PLipase_C_PInositol-sp_X_dom"/>
</dbReference>
<dbReference type="Proteomes" id="UP000193719">
    <property type="component" value="Unassembled WGS sequence"/>
</dbReference>
<dbReference type="PANTHER" id="PTHR13593">
    <property type="match status" value="1"/>
</dbReference>
<dbReference type="InterPro" id="IPR051057">
    <property type="entry name" value="PI-PLC_domain"/>
</dbReference>
<sequence>MKNTIFVVFTYIFCILFFQNGYTRIISIESNDIPDELIYHFDETNSIVNSKKDCGYNKPLYCKDDVCVCINDGDIKPFIELPDKNGYIHKYILIPYTSGHRNIISEFIESNNNINIHVSTNCTTDSQCFLNKCIENTCEHNIKANVERCDIVYTKPSIFSHGKEYLNCGRMLGEICLKDSDCSFNSCKGITCSDIRYIPSDTDVIDLGIQKLCFYDVGKYFVLDNVPNEAYLFSIKDCIKTYICKSVYEGFWGISDDAYNCYYKSEVVDGSFGPSSRVDPDQYTYKGKVIIKEQCYYTSDGKGDATTNGEIISNPTVRYYDIDHDNNRALTEYGWCDFTYEENDANWMSKLNETLVLNQINIPGTHDSGTYAIHHNSIPLIHGFRSNMDIRLETNKYKQVYVTHNGYDCTNLKTGNLCFLTDVFDEIIDFLHLNPTETVIIHLKEEKVSLTEYNNDGTVKEKGHFERSDFYKAIADITVNNNSKKYNKLYKDYFFVDNSKDSNNVFLKLGEVRGKIILYERNKFSYTIYYNDNTNSTVTIGKEVKIPAMGVCTDKRWKQSPTVYVSDNKYAIIPDKEDKHKECYPERYTLYNQHFLVQDFYDLSDEKKM</sequence>
<feature type="domain" description="Phosphatidylinositol-specific phospholipase C X" evidence="1">
    <location>
        <begin position="351"/>
        <end position="521"/>
    </location>
</feature>
<evidence type="ECO:0000313" key="2">
    <source>
        <dbReference type="EMBL" id="ORX50355.1"/>
    </source>
</evidence>
<proteinExistence type="predicted"/>
<reference evidence="2 3" key="2">
    <citation type="submission" date="2016-08" db="EMBL/GenBank/DDBJ databases">
        <title>Pervasive Adenine N6-methylation of Active Genes in Fungi.</title>
        <authorList>
            <consortium name="DOE Joint Genome Institute"/>
            <person name="Mondo S.J."/>
            <person name="Dannebaum R.O."/>
            <person name="Kuo R.C."/>
            <person name="Labutti K."/>
            <person name="Haridas S."/>
            <person name="Kuo A."/>
            <person name="Salamov A."/>
            <person name="Ahrendt S.R."/>
            <person name="Lipzen A."/>
            <person name="Sullivan W."/>
            <person name="Andreopoulos W.B."/>
            <person name="Clum A."/>
            <person name="Lindquist E."/>
            <person name="Daum C."/>
            <person name="Ramamoorthy G.K."/>
            <person name="Gryganskyi A."/>
            <person name="Culley D."/>
            <person name="Magnuson J.K."/>
            <person name="James T.Y."/>
            <person name="O'Malley M.A."/>
            <person name="Stajich J.E."/>
            <person name="Spatafora J.W."/>
            <person name="Visel A."/>
            <person name="Grigoriev I.V."/>
        </authorList>
    </citation>
    <scope>NUCLEOTIDE SEQUENCE [LARGE SCALE GENOMIC DNA]</scope>
    <source>
        <strain evidence="3">finn</strain>
    </source>
</reference>
<dbReference type="InterPro" id="IPR017946">
    <property type="entry name" value="PLC-like_Pdiesterase_TIM-brl"/>
</dbReference>
<comment type="caution">
    <text evidence="2">The sequence shown here is derived from an EMBL/GenBank/DDBJ whole genome shotgun (WGS) entry which is preliminary data.</text>
</comment>
<dbReference type="SMART" id="SM00148">
    <property type="entry name" value="PLCXc"/>
    <property type="match status" value="1"/>
</dbReference>
<keyword evidence="3" id="KW-1185">Reference proteome</keyword>
<reference evidence="2 3" key="1">
    <citation type="submission" date="2016-08" db="EMBL/GenBank/DDBJ databases">
        <title>Genomes of anaerobic fungi encode conserved fungal cellulosomes for biomass hydrolysis.</title>
        <authorList>
            <consortium name="DOE Joint Genome Institute"/>
            <person name="Haitjema C.H."/>
            <person name="Gilmore S.P."/>
            <person name="Henske J.K."/>
            <person name="Solomon K.V."/>
            <person name="De Groot R."/>
            <person name="Kuo A."/>
            <person name="Mondo S.J."/>
            <person name="Salamov A.A."/>
            <person name="Labutti K."/>
            <person name="Zhao Z."/>
            <person name="Chiniquy J."/>
            <person name="Barry K."/>
            <person name="Brewer H.M."/>
            <person name="Purvine S.O."/>
            <person name="Wright A.T."/>
            <person name="Boxma B."/>
            <person name="Van Alen T."/>
            <person name="Hackstein J.H."/>
            <person name="Baker S.E."/>
            <person name="Grigoriev I.V."/>
            <person name="O'Malley M.A."/>
        </authorList>
    </citation>
    <scope>NUCLEOTIDE SEQUENCE [LARGE SCALE GENOMIC DNA]</scope>
    <source>
        <strain evidence="3">finn</strain>
    </source>
</reference>
<dbReference type="Gene3D" id="3.20.20.190">
    <property type="entry name" value="Phosphatidylinositol (PI) phosphodiesterase"/>
    <property type="match status" value="1"/>
</dbReference>
<dbReference type="PANTHER" id="PTHR13593:SF113">
    <property type="entry name" value="SI:DKEY-266F7.9"/>
    <property type="match status" value="1"/>
</dbReference>
<dbReference type="EMBL" id="MCFH01000021">
    <property type="protein sequence ID" value="ORX50355.1"/>
    <property type="molecule type" value="Genomic_DNA"/>
</dbReference>
<dbReference type="GO" id="GO:0006629">
    <property type="term" value="P:lipid metabolic process"/>
    <property type="evidence" value="ECO:0007669"/>
    <property type="project" value="InterPro"/>
</dbReference>
<dbReference type="OrthoDB" id="1046782at2759"/>
<accession>A0A1Y1VAJ1</accession>
<dbReference type="GO" id="GO:0008081">
    <property type="term" value="F:phosphoric diester hydrolase activity"/>
    <property type="evidence" value="ECO:0007669"/>
    <property type="project" value="InterPro"/>
</dbReference>
<gene>
    <name evidence="2" type="ORF">BCR36DRAFT_412379</name>
</gene>
<evidence type="ECO:0000313" key="3">
    <source>
        <dbReference type="Proteomes" id="UP000193719"/>
    </source>
</evidence>